<evidence type="ECO:0000313" key="4">
    <source>
        <dbReference type="Proteomes" id="UP000602198"/>
    </source>
</evidence>
<dbReference type="InterPro" id="IPR025330">
    <property type="entry name" value="DUF4236"/>
</dbReference>
<sequence length="66" mass="7552">MPFTFRKSFTIFPGVRLNINRGSLSITTGGRGGPRHTTSTTGRQTTSMDLPGPFGWRRTRTRRRRR</sequence>
<evidence type="ECO:0000313" key="3">
    <source>
        <dbReference type="EMBL" id="MBL1078850.1"/>
    </source>
</evidence>
<keyword evidence="4" id="KW-1185">Reference proteome</keyword>
<dbReference type="Proteomes" id="UP000602198">
    <property type="component" value="Unassembled WGS sequence"/>
</dbReference>
<feature type="region of interest" description="Disordered" evidence="1">
    <location>
        <begin position="23"/>
        <end position="66"/>
    </location>
</feature>
<reference evidence="3 4" key="1">
    <citation type="submission" date="2021-01" db="EMBL/GenBank/DDBJ databases">
        <title>WGS of actinomycetes isolated from Thailand.</title>
        <authorList>
            <person name="Thawai C."/>
        </authorList>
    </citation>
    <scope>NUCLEOTIDE SEQUENCE [LARGE SCALE GENOMIC DNA]</scope>
    <source>
        <strain evidence="3 4">LPG 2</strain>
    </source>
</reference>
<feature type="domain" description="DUF4236" evidence="2">
    <location>
        <begin position="3"/>
        <end position="57"/>
    </location>
</feature>
<organism evidence="3 4">
    <name type="scientific">Nocardia acididurans</name>
    <dbReference type="NCBI Taxonomy" id="2802282"/>
    <lineage>
        <taxon>Bacteria</taxon>
        <taxon>Bacillati</taxon>
        <taxon>Actinomycetota</taxon>
        <taxon>Actinomycetes</taxon>
        <taxon>Mycobacteriales</taxon>
        <taxon>Nocardiaceae</taxon>
        <taxon>Nocardia</taxon>
    </lineage>
</organism>
<proteinExistence type="predicted"/>
<gene>
    <name evidence="3" type="ORF">JK358_31050</name>
</gene>
<comment type="caution">
    <text evidence="3">The sequence shown here is derived from an EMBL/GenBank/DDBJ whole genome shotgun (WGS) entry which is preliminary data.</text>
</comment>
<protein>
    <submittedName>
        <fullName evidence="3">DUF4236 domain-containing protein</fullName>
    </submittedName>
</protein>
<evidence type="ECO:0000259" key="2">
    <source>
        <dbReference type="Pfam" id="PF14020"/>
    </source>
</evidence>
<dbReference type="EMBL" id="JAERRJ010000013">
    <property type="protein sequence ID" value="MBL1078850.1"/>
    <property type="molecule type" value="Genomic_DNA"/>
</dbReference>
<dbReference type="Pfam" id="PF14020">
    <property type="entry name" value="DUF4236"/>
    <property type="match status" value="1"/>
</dbReference>
<accession>A0ABS1MFJ4</accession>
<feature type="compositionally biased region" description="Low complexity" evidence="1">
    <location>
        <begin position="35"/>
        <end position="46"/>
    </location>
</feature>
<evidence type="ECO:0000256" key="1">
    <source>
        <dbReference type="SAM" id="MobiDB-lite"/>
    </source>
</evidence>
<feature type="compositionally biased region" description="Basic residues" evidence="1">
    <location>
        <begin position="57"/>
        <end position="66"/>
    </location>
</feature>
<name>A0ABS1MFJ4_9NOCA</name>
<dbReference type="RefSeq" id="WP_201954718.1">
    <property type="nucleotide sequence ID" value="NZ_JAERRJ010000013.1"/>
</dbReference>